<proteinExistence type="predicted"/>
<dbReference type="EMBL" id="BAABGT010000007">
    <property type="protein sequence ID" value="GAA4536842.1"/>
    <property type="molecule type" value="Genomic_DNA"/>
</dbReference>
<keyword evidence="2" id="KW-1185">Reference proteome</keyword>
<protein>
    <submittedName>
        <fullName evidence="1">Uncharacterized protein</fullName>
    </submittedName>
</protein>
<evidence type="ECO:0000313" key="2">
    <source>
        <dbReference type="Proteomes" id="UP001501598"/>
    </source>
</evidence>
<evidence type="ECO:0000313" key="1">
    <source>
        <dbReference type="EMBL" id="GAA4536842.1"/>
    </source>
</evidence>
<name>A0ABP8RFK0_9PSEU</name>
<organism evidence="1 2">
    <name type="scientific">Pseudonocardia xishanensis</name>
    <dbReference type="NCBI Taxonomy" id="630995"/>
    <lineage>
        <taxon>Bacteria</taxon>
        <taxon>Bacillati</taxon>
        <taxon>Actinomycetota</taxon>
        <taxon>Actinomycetes</taxon>
        <taxon>Pseudonocardiales</taxon>
        <taxon>Pseudonocardiaceae</taxon>
        <taxon>Pseudonocardia</taxon>
    </lineage>
</organism>
<gene>
    <name evidence="1" type="ORF">GCM10023175_04230</name>
</gene>
<comment type="caution">
    <text evidence="1">The sequence shown here is derived from an EMBL/GenBank/DDBJ whole genome shotgun (WGS) entry which is preliminary data.</text>
</comment>
<dbReference type="InterPro" id="IPR036291">
    <property type="entry name" value="NAD(P)-bd_dom_sf"/>
</dbReference>
<dbReference type="SUPFAM" id="SSF51735">
    <property type="entry name" value="NAD(P)-binding Rossmann-fold domains"/>
    <property type="match status" value="1"/>
</dbReference>
<sequence length="74" mass="7643">MTVIRMLCTSRFGRPKDVAAAVALLRSRAVSGSTGRCFPVNGGTGLGRPLGGGAARRWLGSGLWRPVDGYGIPG</sequence>
<dbReference type="Proteomes" id="UP001501598">
    <property type="component" value="Unassembled WGS sequence"/>
</dbReference>
<accession>A0ABP8RFK0</accession>
<reference evidence="2" key="1">
    <citation type="journal article" date="2019" name="Int. J. Syst. Evol. Microbiol.">
        <title>The Global Catalogue of Microorganisms (GCM) 10K type strain sequencing project: providing services to taxonomists for standard genome sequencing and annotation.</title>
        <authorList>
            <consortium name="The Broad Institute Genomics Platform"/>
            <consortium name="The Broad Institute Genome Sequencing Center for Infectious Disease"/>
            <person name="Wu L."/>
            <person name="Ma J."/>
        </authorList>
    </citation>
    <scope>NUCLEOTIDE SEQUENCE [LARGE SCALE GENOMIC DNA]</scope>
    <source>
        <strain evidence="2">JCM 17906</strain>
    </source>
</reference>
<dbReference type="Gene3D" id="3.40.50.720">
    <property type="entry name" value="NAD(P)-binding Rossmann-like Domain"/>
    <property type="match status" value="1"/>
</dbReference>